<dbReference type="InterPro" id="IPR000550">
    <property type="entry name" value="Hppk"/>
</dbReference>
<dbReference type="InterPro" id="IPR035907">
    <property type="entry name" value="Hppk_sf"/>
</dbReference>
<dbReference type="GO" id="GO:0016301">
    <property type="term" value="F:kinase activity"/>
    <property type="evidence" value="ECO:0007669"/>
    <property type="project" value="UniProtKB-KW"/>
</dbReference>
<organism evidence="9">
    <name type="scientific">uncultured organism</name>
    <dbReference type="NCBI Taxonomy" id="155900"/>
    <lineage>
        <taxon>unclassified sequences</taxon>
        <taxon>environmental samples</taxon>
    </lineage>
</organism>
<keyword evidence="3 9" id="KW-0808">Transferase</keyword>
<evidence type="ECO:0000256" key="5">
    <source>
        <dbReference type="ARBA" id="ARBA00022777"/>
    </source>
</evidence>
<dbReference type="PANTHER" id="PTHR43071:SF1">
    <property type="entry name" value="2-AMINO-4-HYDROXY-6-HYDROXYMETHYLDIHYDROPTERIDINE PYROPHOSPHOKINASE"/>
    <property type="match status" value="1"/>
</dbReference>
<dbReference type="PANTHER" id="PTHR43071">
    <property type="entry name" value="2-AMINO-4-HYDROXY-6-HYDROXYMETHYLDIHYDROPTERIDINE PYROPHOSPHOKINASE"/>
    <property type="match status" value="1"/>
</dbReference>
<dbReference type="AlphaFoldDB" id="A0A5B8RDB5"/>
<evidence type="ECO:0000256" key="4">
    <source>
        <dbReference type="ARBA" id="ARBA00022741"/>
    </source>
</evidence>
<dbReference type="UniPathway" id="UPA00077">
    <property type="reaction ID" value="UER00155"/>
</dbReference>
<evidence type="ECO:0000256" key="1">
    <source>
        <dbReference type="ARBA" id="ARBA00005051"/>
    </source>
</evidence>
<evidence type="ECO:0000256" key="6">
    <source>
        <dbReference type="ARBA" id="ARBA00022840"/>
    </source>
</evidence>
<keyword evidence="5 9" id="KW-0418">Kinase</keyword>
<evidence type="ECO:0000256" key="3">
    <source>
        <dbReference type="ARBA" id="ARBA00022679"/>
    </source>
</evidence>
<gene>
    <name evidence="9" type="primary">folK_2</name>
    <name evidence="9" type="ORF">KBTEX_01764</name>
</gene>
<dbReference type="GO" id="GO:0046656">
    <property type="term" value="P:folic acid biosynthetic process"/>
    <property type="evidence" value="ECO:0007669"/>
    <property type="project" value="UniProtKB-KW"/>
</dbReference>
<sequence length="162" mass="17816">MRSSLPAWVAVGSNIGGPVTQVRQAMAALEALPETRLEACSSLYRNPPMGPQDQPDFVNAVVRLRTSLEPLALLDALQAIERAQGRVRHRRWGERTLDLDLVLYGEQRIDHPRLVVPHPGIGERAFVLRPLQEIDPGLDVPGQGVVDALLARVDDAALQRVN</sequence>
<keyword evidence="6" id="KW-0067">ATP-binding</keyword>
<dbReference type="GO" id="GO:0046654">
    <property type="term" value="P:tetrahydrofolate biosynthetic process"/>
    <property type="evidence" value="ECO:0007669"/>
    <property type="project" value="UniProtKB-UniPathway"/>
</dbReference>
<evidence type="ECO:0000259" key="8">
    <source>
        <dbReference type="PROSITE" id="PS00794"/>
    </source>
</evidence>
<proteinExistence type="predicted"/>
<keyword evidence="7" id="KW-0289">Folate biosynthesis</keyword>
<keyword evidence="4" id="KW-0547">Nucleotide-binding</keyword>
<evidence type="ECO:0000313" key="9">
    <source>
        <dbReference type="EMBL" id="QEA05442.1"/>
    </source>
</evidence>
<dbReference type="NCBIfam" id="TIGR01498">
    <property type="entry name" value="folK"/>
    <property type="match status" value="1"/>
</dbReference>
<dbReference type="SUPFAM" id="SSF55083">
    <property type="entry name" value="6-hydroxymethyl-7,8-dihydropterin pyrophosphokinase, HPPK"/>
    <property type="match status" value="1"/>
</dbReference>
<accession>A0A5B8RDB5</accession>
<comment type="pathway">
    <text evidence="1">Cofactor biosynthesis; tetrahydrofolate biosynthesis; 2-amino-4-hydroxy-6-hydroxymethyl-7,8-dihydropteridine diphosphate from 7,8-dihydroneopterin triphosphate: step 4/4.</text>
</comment>
<name>A0A5B8RDB5_9ZZZZ</name>
<protein>
    <recommendedName>
        <fullName evidence="2">2-amino-4-hydroxy-6-hydroxymethyldihydropteridine diphosphokinase</fullName>
        <ecNumber evidence="2">2.7.6.3</ecNumber>
    </recommendedName>
</protein>
<dbReference type="GO" id="GO:0003848">
    <property type="term" value="F:2-amino-4-hydroxy-6-hydroxymethyldihydropteridine diphosphokinase activity"/>
    <property type="evidence" value="ECO:0007669"/>
    <property type="project" value="UniProtKB-EC"/>
</dbReference>
<dbReference type="GO" id="GO:0005524">
    <property type="term" value="F:ATP binding"/>
    <property type="evidence" value="ECO:0007669"/>
    <property type="project" value="UniProtKB-KW"/>
</dbReference>
<reference evidence="9" key="1">
    <citation type="submission" date="2019-06" db="EMBL/GenBank/DDBJ databases">
        <authorList>
            <person name="Murdoch R.W."/>
            <person name="Fathepure B."/>
        </authorList>
    </citation>
    <scope>NUCLEOTIDE SEQUENCE</scope>
</reference>
<dbReference type="PROSITE" id="PS00794">
    <property type="entry name" value="HPPK"/>
    <property type="match status" value="1"/>
</dbReference>
<feature type="domain" description="7,8-dihydro-6-hydroxymethylpterin-pyrophosphokinase" evidence="8">
    <location>
        <begin position="91"/>
        <end position="102"/>
    </location>
</feature>
<dbReference type="EMBL" id="MN079101">
    <property type="protein sequence ID" value="QEA05442.1"/>
    <property type="molecule type" value="Genomic_DNA"/>
</dbReference>
<evidence type="ECO:0000256" key="7">
    <source>
        <dbReference type="ARBA" id="ARBA00022909"/>
    </source>
</evidence>
<dbReference type="CDD" id="cd00483">
    <property type="entry name" value="HPPK"/>
    <property type="match status" value="1"/>
</dbReference>
<dbReference type="Gene3D" id="3.30.70.560">
    <property type="entry name" value="7,8-Dihydro-6-hydroxymethylpterin-pyrophosphokinase HPPK"/>
    <property type="match status" value="1"/>
</dbReference>
<evidence type="ECO:0000256" key="2">
    <source>
        <dbReference type="ARBA" id="ARBA00013253"/>
    </source>
</evidence>
<dbReference type="Pfam" id="PF01288">
    <property type="entry name" value="HPPK"/>
    <property type="match status" value="1"/>
</dbReference>
<dbReference type="EC" id="2.7.6.3" evidence="2"/>